<dbReference type="EMBL" id="JAAFGS010000007">
    <property type="protein sequence ID" value="NGZ77198.1"/>
    <property type="molecule type" value="Genomic_DNA"/>
</dbReference>
<evidence type="ECO:0000313" key="10">
    <source>
        <dbReference type="Proteomes" id="UP000800303"/>
    </source>
</evidence>
<keyword evidence="5 7" id="KW-1133">Transmembrane helix</keyword>
<evidence type="ECO:0000256" key="3">
    <source>
        <dbReference type="ARBA" id="ARBA00022679"/>
    </source>
</evidence>
<evidence type="ECO:0000259" key="8">
    <source>
        <dbReference type="Pfam" id="PF00535"/>
    </source>
</evidence>
<dbReference type="InterPro" id="IPR050256">
    <property type="entry name" value="Glycosyltransferase_2"/>
</dbReference>
<evidence type="ECO:0000256" key="5">
    <source>
        <dbReference type="ARBA" id="ARBA00022989"/>
    </source>
</evidence>
<protein>
    <submittedName>
        <fullName evidence="9">Glycosyltransferase family 2 protein</fullName>
    </submittedName>
</protein>
<dbReference type="PANTHER" id="PTHR48090">
    <property type="entry name" value="UNDECAPRENYL-PHOSPHATE 4-DEOXY-4-FORMAMIDO-L-ARABINOSE TRANSFERASE-RELATED"/>
    <property type="match status" value="1"/>
</dbReference>
<dbReference type="InterPro" id="IPR001173">
    <property type="entry name" value="Glyco_trans_2-like"/>
</dbReference>
<comment type="subcellular location">
    <subcellularLocation>
        <location evidence="1">Membrane</location>
        <topology evidence="1">Multi-pass membrane protein</topology>
    </subcellularLocation>
</comment>
<organism evidence="9 10">
    <name type="scientific">Saccharibacillus alkalitolerans</name>
    <dbReference type="NCBI Taxonomy" id="2705290"/>
    <lineage>
        <taxon>Bacteria</taxon>
        <taxon>Bacillati</taxon>
        <taxon>Bacillota</taxon>
        <taxon>Bacilli</taxon>
        <taxon>Bacillales</taxon>
        <taxon>Paenibacillaceae</taxon>
        <taxon>Saccharibacillus</taxon>
    </lineage>
</organism>
<keyword evidence="2" id="KW-0328">Glycosyltransferase</keyword>
<dbReference type="Proteomes" id="UP000800303">
    <property type="component" value="Unassembled WGS sequence"/>
</dbReference>
<proteinExistence type="predicted"/>
<evidence type="ECO:0000313" key="9">
    <source>
        <dbReference type="EMBL" id="NGZ77198.1"/>
    </source>
</evidence>
<dbReference type="CDD" id="cd04187">
    <property type="entry name" value="DPM1_like_bac"/>
    <property type="match status" value="1"/>
</dbReference>
<dbReference type="Pfam" id="PF00535">
    <property type="entry name" value="Glycos_transf_2"/>
    <property type="match status" value="1"/>
</dbReference>
<feature type="transmembrane region" description="Helical" evidence="7">
    <location>
        <begin position="236"/>
        <end position="256"/>
    </location>
</feature>
<gene>
    <name evidence="9" type="ORF">GYN08_18045</name>
</gene>
<sequence length="345" mass="38006">MDKLYLVIPCYNEEEVIGETAARLRSKMNALIARRLIAEDSRVVFVNDGSRDRTWTLIEELHRADPLFAGINLARNRGHQNALLAGLLTVKEHADVVISLDADLQDDIGAIDEFVDKYRQGFDIVYGVRKAREKDTFFKRATAQGFYRLMSMMGAELVYNHADYRLMSRRALDGLAEFGEANLFLRGIVPLIGYPSAIVEYERSERFAGESKYPLKKMLAFALQGITSFSIKPIRMISALGFFIFAVSLIMLGYFLSVHFTGHTVPGWTTIAISVWAIGGLQLLGIGVIGEYIGKTYLETKRRPKFIVERTLGVADGGLVSVGASGRAPGSLEVAGAAGGAARKA</sequence>
<keyword evidence="3" id="KW-0808">Transferase</keyword>
<evidence type="ECO:0000256" key="4">
    <source>
        <dbReference type="ARBA" id="ARBA00022692"/>
    </source>
</evidence>
<evidence type="ECO:0000256" key="6">
    <source>
        <dbReference type="ARBA" id="ARBA00023136"/>
    </source>
</evidence>
<keyword evidence="6 7" id="KW-0472">Membrane</keyword>
<keyword evidence="10" id="KW-1185">Reference proteome</keyword>
<evidence type="ECO:0000256" key="1">
    <source>
        <dbReference type="ARBA" id="ARBA00004141"/>
    </source>
</evidence>
<dbReference type="PANTHER" id="PTHR48090:SF1">
    <property type="entry name" value="PROPHAGE BACTOPRENOL GLUCOSYL TRANSFERASE HOMOLOG"/>
    <property type="match status" value="1"/>
</dbReference>
<dbReference type="Gene3D" id="3.90.550.10">
    <property type="entry name" value="Spore Coat Polysaccharide Biosynthesis Protein SpsA, Chain A"/>
    <property type="match status" value="1"/>
</dbReference>
<dbReference type="SUPFAM" id="SSF53448">
    <property type="entry name" value="Nucleotide-diphospho-sugar transferases"/>
    <property type="match status" value="1"/>
</dbReference>
<evidence type="ECO:0000256" key="7">
    <source>
        <dbReference type="SAM" id="Phobius"/>
    </source>
</evidence>
<keyword evidence="4 7" id="KW-0812">Transmembrane</keyword>
<reference evidence="9 10" key="1">
    <citation type="submission" date="2020-01" db="EMBL/GenBank/DDBJ databases">
        <title>Polyphasic characterisation and genomic insights into a novel alkali tolerant bacterium VR-M41.</title>
        <authorList>
            <person name="Vemuluri V.R."/>
        </authorList>
    </citation>
    <scope>NUCLEOTIDE SEQUENCE [LARGE SCALE GENOMIC DNA]</scope>
    <source>
        <strain evidence="9 10">VR-M41</strain>
    </source>
</reference>
<evidence type="ECO:0000256" key="2">
    <source>
        <dbReference type="ARBA" id="ARBA00022676"/>
    </source>
</evidence>
<feature type="domain" description="Glycosyltransferase 2-like" evidence="8">
    <location>
        <begin position="6"/>
        <end position="173"/>
    </location>
</feature>
<comment type="caution">
    <text evidence="9">The sequence shown here is derived from an EMBL/GenBank/DDBJ whole genome shotgun (WGS) entry which is preliminary data.</text>
</comment>
<dbReference type="RefSeq" id="WP_166277162.1">
    <property type="nucleotide sequence ID" value="NZ_JAAFGS010000007.1"/>
</dbReference>
<name>A0ABX0F8B8_9BACL</name>
<feature type="transmembrane region" description="Helical" evidence="7">
    <location>
        <begin position="268"/>
        <end position="293"/>
    </location>
</feature>
<accession>A0ABX0F8B8</accession>
<dbReference type="InterPro" id="IPR029044">
    <property type="entry name" value="Nucleotide-diphossugar_trans"/>
</dbReference>